<reference evidence="6" key="5">
    <citation type="journal article" date="2021" name="G3 (Bethesda)">
        <title>Aegilops tauschii genome assembly Aet v5.0 features greater sequence contiguity and improved annotation.</title>
        <authorList>
            <person name="Wang L."/>
            <person name="Zhu T."/>
            <person name="Rodriguez J.C."/>
            <person name="Deal K.R."/>
            <person name="Dubcovsky J."/>
            <person name="McGuire P.E."/>
            <person name="Lux T."/>
            <person name="Spannagl M."/>
            <person name="Mayer K.F.X."/>
            <person name="Baldrich P."/>
            <person name="Meyers B.C."/>
            <person name="Huo N."/>
            <person name="Gu Y.Q."/>
            <person name="Zhou H."/>
            <person name="Devos K.M."/>
            <person name="Bennetzen J.L."/>
            <person name="Unver T."/>
            <person name="Budak H."/>
            <person name="Gulick P.J."/>
            <person name="Galiba G."/>
            <person name="Kalapos B."/>
            <person name="Nelson D.R."/>
            <person name="Li P."/>
            <person name="You F.M."/>
            <person name="Luo M.C."/>
            <person name="Dvorak J."/>
        </authorList>
    </citation>
    <scope>NUCLEOTIDE SEQUENCE [LARGE SCALE GENOMIC DNA]</scope>
    <source>
        <strain evidence="6">cv. AL8/78</strain>
    </source>
</reference>
<keyword evidence="4" id="KW-0325">Glycoprotein</keyword>
<sequence length="494" mass="53115">TARPRARHGRIVPKAGRASAPSSHESPPPRHAPYRYRPEILRPAFGLISHSPISIRRSTHPSASASKPHHPAATGAPSSPPARTHIPQSQCGHTHLTHGMASGGSGRTATAGTAALLSLVFLLLQVSAGAGAGADCHFPAVFNFGDSNSDTGGLSAAFGAAPPPNGRTFFGMPAGRYCDGRLVIDFIAENLGIPYLSAYLNSVGSNFSQGANFATAGSTISRQNTSLFLSGFSPISLDVQSWEFEQFINRSQFVYNNKGGIYRELLPKAEYFSQALYTFDIGQNDITAGYFANMTTEQVVAFIPELMERLTSIIQNVHGFGGRNFWIHSTGPIGCLPYALIRRPDIAAVKDKVGCSVTYNKVAQLFNQRLKETVARLRKTYPDAAFTYVDVYAAKYKLISQASKLGFDDPLLTCCGHDAGPYNFDPKVGCGGKVLVKGKWVVLGKSCDDPGRRVSWDGVHFTEAANKFVFNQIVGGGLSDPPMPLRQACRSKGQ</sequence>
<dbReference type="STRING" id="200361.A0A453B731"/>
<evidence type="ECO:0000313" key="7">
    <source>
        <dbReference type="Proteomes" id="UP000015105"/>
    </source>
</evidence>
<reference evidence="7" key="2">
    <citation type="journal article" date="2017" name="Nat. Plants">
        <title>The Aegilops tauschii genome reveals multiple impacts of transposons.</title>
        <authorList>
            <person name="Zhao G."/>
            <person name="Zou C."/>
            <person name="Li K."/>
            <person name="Wang K."/>
            <person name="Li T."/>
            <person name="Gao L."/>
            <person name="Zhang X."/>
            <person name="Wang H."/>
            <person name="Yang Z."/>
            <person name="Liu X."/>
            <person name="Jiang W."/>
            <person name="Mao L."/>
            <person name="Kong X."/>
            <person name="Jiao Y."/>
            <person name="Jia J."/>
        </authorList>
    </citation>
    <scope>NUCLEOTIDE SEQUENCE [LARGE SCALE GENOMIC DNA]</scope>
    <source>
        <strain evidence="7">cv. AL8/78</strain>
    </source>
</reference>
<reference evidence="7" key="1">
    <citation type="journal article" date="2014" name="Science">
        <title>Ancient hybridizations among the ancestral genomes of bread wheat.</title>
        <authorList>
            <consortium name="International Wheat Genome Sequencing Consortium,"/>
            <person name="Marcussen T."/>
            <person name="Sandve S.R."/>
            <person name="Heier L."/>
            <person name="Spannagl M."/>
            <person name="Pfeifer M."/>
            <person name="Jakobsen K.S."/>
            <person name="Wulff B.B."/>
            <person name="Steuernagel B."/>
            <person name="Mayer K.F."/>
            <person name="Olsen O.A."/>
        </authorList>
    </citation>
    <scope>NUCLEOTIDE SEQUENCE [LARGE SCALE GENOMIC DNA]</scope>
    <source>
        <strain evidence="7">cv. AL8/78</strain>
    </source>
</reference>
<dbReference type="Gramene" id="AET2Gv20390300.1">
    <property type="protein sequence ID" value="AET2Gv20390300.1"/>
    <property type="gene ID" value="AET2Gv20390300"/>
</dbReference>
<dbReference type="PANTHER" id="PTHR22835:SF588">
    <property type="entry name" value="ALPHA-L-FUCOSIDASE 3"/>
    <property type="match status" value="1"/>
</dbReference>
<comment type="similarity">
    <text evidence="1">Belongs to the 'GDSL' lipolytic enzyme family.</text>
</comment>
<feature type="region of interest" description="Disordered" evidence="5">
    <location>
        <begin position="1"/>
        <end position="37"/>
    </location>
</feature>
<dbReference type="AlphaFoldDB" id="A0A453B731"/>
<proteinExistence type="inferred from homology"/>
<feature type="compositionally biased region" description="Low complexity" evidence="5">
    <location>
        <begin position="60"/>
        <end position="77"/>
    </location>
</feature>
<accession>A0A453B731</accession>
<dbReference type="Gene3D" id="3.40.50.1110">
    <property type="entry name" value="SGNH hydrolase"/>
    <property type="match status" value="1"/>
</dbReference>
<evidence type="ECO:0000256" key="5">
    <source>
        <dbReference type="SAM" id="MobiDB-lite"/>
    </source>
</evidence>
<dbReference type="InterPro" id="IPR035669">
    <property type="entry name" value="SGNH_plant_lipase-like"/>
</dbReference>
<dbReference type="PANTHER" id="PTHR22835">
    <property type="entry name" value="ZINC FINGER FYVE DOMAIN CONTAINING PROTEIN"/>
    <property type="match status" value="1"/>
</dbReference>
<reference evidence="6" key="3">
    <citation type="journal article" date="2017" name="Nature">
        <title>Genome sequence of the progenitor of the wheat D genome Aegilops tauschii.</title>
        <authorList>
            <person name="Luo M.C."/>
            <person name="Gu Y.Q."/>
            <person name="Puiu D."/>
            <person name="Wang H."/>
            <person name="Twardziok S.O."/>
            <person name="Deal K.R."/>
            <person name="Huo N."/>
            <person name="Zhu T."/>
            <person name="Wang L."/>
            <person name="Wang Y."/>
            <person name="McGuire P.E."/>
            <person name="Liu S."/>
            <person name="Long H."/>
            <person name="Ramasamy R.K."/>
            <person name="Rodriguez J.C."/>
            <person name="Van S.L."/>
            <person name="Yuan L."/>
            <person name="Wang Z."/>
            <person name="Xia Z."/>
            <person name="Xiao L."/>
            <person name="Anderson O.D."/>
            <person name="Ouyang S."/>
            <person name="Liang Y."/>
            <person name="Zimin A.V."/>
            <person name="Pertea G."/>
            <person name="Qi P."/>
            <person name="Bennetzen J.L."/>
            <person name="Dai X."/>
            <person name="Dawson M.W."/>
            <person name="Muller H.G."/>
            <person name="Kugler K."/>
            <person name="Rivarola-Duarte L."/>
            <person name="Spannagl M."/>
            <person name="Mayer K.F.X."/>
            <person name="Lu F.H."/>
            <person name="Bevan M.W."/>
            <person name="Leroy P."/>
            <person name="Li P."/>
            <person name="You F.M."/>
            <person name="Sun Q."/>
            <person name="Liu Z."/>
            <person name="Lyons E."/>
            <person name="Wicker T."/>
            <person name="Salzberg S.L."/>
            <person name="Devos K.M."/>
            <person name="Dvorak J."/>
        </authorList>
    </citation>
    <scope>NUCLEOTIDE SEQUENCE [LARGE SCALE GENOMIC DNA]</scope>
    <source>
        <strain evidence="6">cv. AL8/78</strain>
    </source>
</reference>
<protein>
    <submittedName>
        <fullName evidence="6">Uncharacterized protein</fullName>
    </submittedName>
</protein>
<evidence type="ECO:0000256" key="2">
    <source>
        <dbReference type="ARBA" id="ARBA00022729"/>
    </source>
</evidence>
<dbReference type="GO" id="GO:0016788">
    <property type="term" value="F:hydrolase activity, acting on ester bonds"/>
    <property type="evidence" value="ECO:0007669"/>
    <property type="project" value="InterPro"/>
</dbReference>
<dbReference type="InterPro" id="IPR001087">
    <property type="entry name" value="GDSL"/>
</dbReference>
<reference evidence="6" key="4">
    <citation type="submission" date="2019-03" db="UniProtKB">
        <authorList>
            <consortium name="EnsemblPlants"/>
        </authorList>
    </citation>
    <scope>IDENTIFICATION</scope>
</reference>
<dbReference type="EnsemblPlants" id="AET2Gv20390300.1">
    <property type="protein sequence ID" value="AET2Gv20390300.1"/>
    <property type="gene ID" value="AET2Gv20390300"/>
</dbReference>
<evidence type="ECO:0000256" key="3">
    <source>
        <dbReference type="ARBA" id="ARBA00022801"/>
    </source>
</evidence>
<dbReference type="CDD" id="cd01837">
    <property type="entry name" value="SGNH_plant_lipase_like"/>
    <property type="match status" value="1"/>
</dbReference>
<evidence type="ECO:0000256" key="1">
    <source>
        <dbReference type="ARBA" id="ARBA00008668"/>
    </source>
</evidence>
<organism evidence="6 7">
    <name type="scientific">Aegilops tauschii subsp. strangulata</name>
    <name type="common">Goatgrass</name>
    <dbReference type="NCBI Taxonomy" id="200361"/>
    <lineage>
        <taxon>Eukaryota</taxon>
        <taxon>Viridiplantae</taxon>
        <taxon>Streptophyta</taxon>
        <taxon>Embryophyta</taxon>
        <taxon>Tracheophyta</taxon>
        <taxon>Spermatophyta</taxon>
        <taxon>Magnoliopsida</taxon>
        <taxon>Liliopsida</taxon>
        <taxon>Poales</taxon>
        <taxon>Poaceae</taxon>
        <taxon>BOP clade</taxon>
        <taxon>Pooideae</taxon>
        <taxon>Triticodae</taxon>
        <taxon>Triticeae</taxon>
        <taxon>Triticinae</taxon>
        <taxon>Aegilops</taxon>
    </lineage>
</organism>
<keyword evidence="7" id="KW-1185">Reference proteome</keyword>
<dbReference type="Proteomes" id="UP000015105">
    <property type="component" value="Chromosome 2D"/>
</dbReference>
<feature type="region of interest" description="Disordered" evidence="5">
    <location>
        <begin position="57"/>
        <end position="105"/>
    </location>
</feature>
<evidence type="ECO:0000256" key="4">
    <source>
        <dbReference type="ARBA" id="ARBA00023180"/>
    </source>
</evidence>
<keyword evidence="3" id="KW-0378">Hydrolase</keyword>
<feature type="compositionally biased region" description="Basic residues" evidence="5">
    <location>
        <begin position="1"/>
        <end position="11"/>
    </location>
</feature>
<dbReference type="Pfam" id="PF00657">
    <property type="entry name" value="Lipase_GDSL"/>
    <property type="match status" value="1"/>
</dbReference>
<evidence type="ECO:0000313" key="6">
    <source>
        <dbReference type="EnsemblPlants" id="AET2Gv20390300.1"/>
    </source>
</evidence>
<name>A0A453B731_AEGTS</name>
<keyword evidence="2" id="KW-0732">Signal</keyword>
<dbReference type="InterPro" id="IPR036514">
    <property type="entry name" value="SGNH_hydro_sf"/>
</dbReference>